<dbReference type="OrthoDB" id="286714at2157"/>
<dbReference type="GO" id="GO:0022857">
    <property type="term" value="F:transmembrane transporter activity"/>
    <property type="evidence" value="ECO:0007669"/>
    <property type="project" value="TreeGrafter"/>
</dbReference>
<dbReference type="InterPro" id="IPR055348">
    <property type="entry name" value="DctQ"/>
</dbReference>
<dbReference type="EMBL" id="FNVN01000005">
    <property type="protein sequence ID" value="SEG62261.1"/>
    <property type="molecule type" value="Genomic_DNA"/>
</dbReference>
<feature type="transmembrane region" description="Helical" evidence="8">
    <location>
        <begin position="60"/>
        <end position="77"/>
    </location>
</feature>
<dbReference type="InterPro" id="IPR007387">
    <property type="entry name" value="TRAP_DctQ"/>
</dbReference>
<reference evidence="11 12" key="1">
    <citation type="submission" date="2016-10" db="EMBL/GenBank/DDBJ databases">
        <authorList>
            <person name="de Groot N.N."/>
        </authorList>
    </citation>
    <scope>NUCLEOTIDE SEQUENCE [LARGE SCALE GENOMIC DNA]</scope>
    <source>
        <strain evidence="11 12">CGMCC 1.10331</strain>
    </source>
</reference>
<keyword evidence="5 8" id="KW-0812">Transmembrane</keyword>
<keyword evidence="4" id="KW-0997">Cell inner membrane</keyword>
<name>A0A1H6BNJ9_9EURY</name>
<dbReference type="GO" id="GO:0005886">
    <property type="term" value="C:plasma membrane"/>
    <property type="evidence" value="ECO:0007669"/>
    <property type="project" value="UniProtKB-SubCell"/>
</dbReference>
<dbReference type="EMBL" id="CP031313">
    <property type="protein sequence ID" value="QCC49412.1"/>
    <property type="molecule type" value="Genomic_DNA"/>
</dbReference>
<protein>
    <submittedName>
        <fullName evidence="10">TRAP transporter small permease</fullName>
    </submittedName>
    <submittedName>
        <fullName evidence="11">TRAP-type C4-dicarboxylate transport system, small permease component</fullName>
    </submittedName>
</protein>
<dbReference type="Proteomes" id="UP000236740">
    <property type="component" value="Unassembled WGS sequence"/>
</dbReference>
<evidence type="ECO:0000256" key="7">
    <source>
        <dbReference type="ARBA" id="ARBA00023136"/>
    </source>
</evidence>
<dbReference type="PANTHER" id="PTHR35011">
    <property type="entry name" value="2,3-DIKETO-L-GULONATE TRAP TRANSPORTER SMALL PERMEASE PROTEIN YIAM"/>
    <property type="match status" value="1"/>
</dbReference>
<organism evidence="11 12">
    <name type="scientific">Halobellus limi</name>
    <dbReference type="NCBI Taxonomy" id="699433"/>
    <lineage>
        <taxon>Archaea</taxon>
        <taxon>Methanobacteriati</taxon>
        <taxon>Methanobacteriota</taxon>
        <taxon>Stenosarchaea group</taxon>
        <taxon>Halobacteria</taxon>
        <taxon>Halobacteriales</taxon>
        <taxon>Haloferacaceae</taxon>
        <taxon>Halobellus</taxon>
    </lineage>
</organism>
<geneLocation type="plasmid" evidence="10">
    <name>unnamed2</name>
</geneLocation>
<evidence type="ECO:0000256" key="4">
    <source>
        <dbReference type="ARBA" id="ARBA00022519"/>
    </source>
</evidence>
<proteinExistence type="predicted"/>
<dbReference type="Pfam" id="PF04290">
    <property type="entry name" value="DctQ"/>
    <property type="match status" value="1"/>
</dbReference>
<dbReference type="GO" id="GO:0015740">
    <property type="term" value="P:C4-dicarboxylate transport"/>
    <property type="evidence" value="ECO:0007669"/>
    <property type="project" value="TreeGrafter"/>
</dbReference>
<sequence>MEADQSLSIKKENVLDRVFLYTAVALFGLTLLLTTVQVLVRQIPFLGFIDANWTVPVARFTLIIMTYIGGAVATRNREHISIDLVLDWVGKFYPRLRIGLNIISDLIVIAFLTIAVYGTMLSTSGNWNTSVGAVSGITSGYIYLGIGVGLLGMLIYELQHIYDTIVQMQNKDTKPDSQQEGIEDV</sequence>
<evidence type="ECO:0000256" key="3">
    <source>
        <dbReference type="ARBA" id="ARBA00022475"/>
    </source>
</evidence>
<evidence type="ECO:0000256" key="5">
    <source>
        <dbReference type="ARBA" id="ARBA00022692"/>
    </source>
</evidence>
<feature type="transmembrane region" description="Helical" evidence="8">
    <location>
        <begin position="98"/>
        <end position="120"/>
    </location>
</feature>
<feature type="domain" description="Tripartite ATP-independent periplasmic transporters DctQ component" evidence="9">
    <location>
        <begin position="31"/>
        <end position="164"/>
    </location>
</feature>
<keyword evidence="2" id="KW-0813">Transport</keyword>
<keyword evidence="3" id="KW-1003">Cell membrane</keyword>
<dbReference type="GeneID" id="39859798"/>
<dbReference type="KEGG" id="hlm:DV707_16885"/>
<evidence type="ECO:0000256" key="1">
    <source>
        <dbReference type="ARBA" id="ARBA00004429"/>
    </source>
</evidence>
<dbReference type="PANTHER" id="PTHR35011:SF2">
    <property type="entry name" value="2,3-DIKETO-L-GULONATE TRAP TRANSPORTER SMALL PERMEASE PROTEIN YIAM"/>
    <property type="match status" value="1"/>
</dbReference>
<evidence type="ECO:0000313" key="11">
    <source>
        <dbReference type="EMBL" id="SEG62261.1"/>
    </source>
</evidence>
<evidence type="ECO:0000313" key="13">
    <source>
        <dbReference type="Proteomes" id="UP000296733"/>
    </source>
</evidence>
<keyword evidence="10" id="KW-0614">Plasmid</keyword>
<comment type="subcellular location">
    <subcellularLocation>
        <location evidence="1">Cell inner membrane</location>
        <topology evidence="1">Multi-pass membrane protein</topology>
    </subcellularLocation>
</comment>
<evidence type="ECO:0000313" key="10">
    <source>
        <dbReference type="EMBL" id="QCC49412.1"/>
    </source>
</evidence>
<accession>A0A1H6BNJ9</accession>
<evidence type="ECO:0000256" key="2">
    <source>
        <dbReference type="ARBA" id="ARBA00022448"/>
    </source>
</evidence>
<dbReference type="Proteomes" id="UP000296733">
    <property type="component" value="Plasmid unnamed2"/>
</dbReference>
<evidence type="ECO:0000256" key="6">
    <source>
        <dbReference type="ARBA" id="ARBA00022989"/>
    </source>
</evidence>
<dbReference type="RefSeq" id="WP_103992568.1">
    <property type="nucleotide sequence ID" value="NZ_CP031313.1"/>
</dbReference>
<keyword evidence="12" id="KW-1185">Reference proteome</keyword>
<evidence type="ECO:0000259" key="9">
    <source>
        <dbReference type="Pfam" id="PF04290"/>
    </source>
</evidence>
<dbReference type="AlphaFoldDB" id="A0A1H6BNJ9"/>
<evidence type="ECO:0000256" key="8">
    <source>
        <dbReference type="SAM" id="Phobius"/>
    </source>
</evidence>
<evidence type="ECO:0000313" key="12">
    <source>
        <dbReference type="Proteomes" id="UP000236740"/>
    </source>
</evidence>
<feature type="transmembrane region" description="Helical" evidence="8">
    <location>
        <begin position="140"/>
        <end position="158"/>
    </location>
</feature>
<gene>
    <name evidence="10" type="ORF">DV707_16885</name>
    <name evidence="11" type="ORF">SAMN04488133_2886</name>
</gene>
<feature type="transmembrane region" description="Helical" evidence="8">
    <location>
        <begin position="18"/>
        <end position="40"/>
    </location>
</feature>
<keyword evidence="7 8" id="KW-0472">Membrane</keyword>
<reference evidence="10 13" key="2">
    <citation type="journal article" date="2019" name="Nat. Commun.">
        <title>A new type of DNA phosphorothioation-based antiviral system in archaea.</title>
        <authorList>
            <person name="Xiong L."/>
            <person name="Liu S."/>
            <person name="Chen S."/>
            <person name="Xiao Y."/>
            <person name="Zhu B."/>
            <person name="Gao Y."/>
            <person name="Zhang Y."/>
            <person name="Chen B."/>
            <person name="Luo J."/>
            <person name="Deng Z."/>
            <person name="Chen X."/>
            <person name="Wang L."/>
            <person name="Chen S."/>
        </authorList>
    </citation>
    <scope>NUCLEOTIDE SEQUENCE [LARGE SCALE GENOMIC DNA]</scope>
    <source>
        <strain evidence="10 13">CGMCC 1.10331</strain>
        <plasmid evidence="10 13">unnamed2</plasmid>
    </source>
</reference>
<keyword evidence="6 8" id="KW-1133">Transmembrane helix</keyword>